<dbReference type="EMBL" id="AJLO02000034">
    <property type="protein sequence ID" value="KOE98168.1"/>
    <property type="molecule type" value="Genomic_DNA"/>
</dbReference>
<dbReference type="Gene3D" id="2.120.10.30">
    <property type="entry name" value="TolB, C-terminal domain"/>
    <property type="match status" value="1"/>
</dbReference>
<dbReference type="RefSeq" id="WP_010482213.1">
    <property type="nucleotide sequence ID" value="NZ_AJLO02000034.1"/>
</dbReference>
<gene>
    <name evidence="2" type="ORF">W7K_16380</name>
</gene>
<accession>A0A0L8A704</accession>
<organism evidence="2 3">
    <name type="scientific">Stenotrophomonas geniculata N1</name>
    <dbReference type="NCBI Taxonomy" id="1167641"/>
    <lineage>
        <taxon>Bacteria</taxon>
        <taxon>Pseudomonadati</taxon>
        <taxon>Pseudomonadota</taxon>
        <taxon>Gammaproteobacteria</taxon>
        <taxon>Lysobacterales</taxon>
        <taxon>Lysobacteraceae</taxon>
        <taxon>Stenotrophomonas</taxon>
    </lineage>
</organism>
<reference evidence="2 3" key="1">
    <citation type="journal article" date="2012" name="J. Bacteriol.">
        <title>Genome sequence of a novel nicotine-degrading strain, Pseudomonas geniculata N1.</title>
        <authorList>
            <person name="Tang H."/>
            <person name="Yu H."/>
            <person name="Tai C."/>
            <person name="Huang K."/>
            <person name="Liu Y."/>
            <person name="Wang L."/>
            <person name="Yao Y."/>
            <person name="Wu G."/>
            <person name="Xu P."/>
        </authorList>
    </citation>
    <scope>NUCLEOTIDE SEQUENCE [LARGE SCALE GENOMIC DNA]</scope>
    <source>
        <strain evidence="2 3">N1</strain>
    </source>
</reference>
<dbReference type="Proteomes" id="UP000036890">
    <property type="component" value="Unassembled WGS sequence"/>
</dbReference>
<evidence type="ECO:0000313" key="2">
    <source>
        <dbReference type="EMBL" id="KOE98168.1"/>
    </source>
</evidence>
<protein>
    <recommendedName>
        <fullName evidence="4">TolB-like protein</fullName>
    </recommendedName>
</protein>
<name>A0A0L8A704_9GAMM</name>
<dbReference type="InterPro" id="IPR011659">
    <property type="entry name" value="WD40"/>
</dbReference>
<dbReference type="SUPFAM" id="SSF82171">
    <property type="entry name" value="DPP6 N-terminal domain-like"/>
    <property type="match status" value="1"/>
</dbReference>
<evidence type="ECO:0000256" key="1">
    <source>
        <dbReference type="SAM" id="SignalP"/>
    </source>
</evidence>
<comment type="caution">
    <text evidence="2">The sequence shown here is derived from an EMBL/GenBank/DDBJ whole genome shotgun (WGS) entry which is preliminary data.</text>
</comment>
<sequence>MMRITPPLLVLAASLLSAPVAMALNEYGIEGMGVVSTRADEGRATISADGQRIVFARRGEAGWGLWQARVVEGRWQQAQALPVGVAGEARDPYFSRDGRWLLFAAGREGALALYRATVEADGQLGKAQPLAGDGGRREERGPALSADGKRLLFAREQGRGAGWDLFVASLDAQGVRGPASALAALNSADDETDGDWLGNDGAVVFSRGGGATAQVWSSGCAWTGAALQPLGLSFNQAGGWTGAPVIDNAKPGEMMVASSAAKAPRAGGVDVYRLAVPKVAAVAGCVPAAR</sequence>
<proteinExistence type="predicted"/>
<evidence type="ECO:0000313" key="3">
    <source>
        <dbReference type="Proteomes" id="UP000036890"/>
    </source>
</evidence>
<feature type="chain" id="PRO_5005579953" description="TolB-like protein" evidence="1">
    <location>
        <begin position="24"/>
        <end position="290"/>
    </location>
</feature>
<evidence type="ECO:0008006" key="4">
    <source>
        <dbReference type="Google" id="ProtNLM"/>
    </source>
</evidence>
<dbReference type="AlphaFoldDB" id="A0A0L8A704"/>
<dbReference type="InterPro" id="IPR011042">
    <property type="entry name" value="6-blade_b-propeller_TolB-like"/>
</dbReference>
<feature type="signal peptide" evidence="1">
    <location>
        <begin position="1"/>
        <end position="23"/>
    </location>
</feature>
<dbReference type="OrthoDB" id="9809364at2"/>
<dbReference type="Pfam" id="PF07676">
    <property type="entry name" value="PD40"/>
    <property type="match status" value="3"/>
</dbReference>
<keyword evidence="1" id="KW-0732">Signal</keyword>